<dbReference type="SUPFAM" id="SSF103473">
    <property type="entry name" value="MFS general substrate transporter"/>
    <property type="match status" value="1"/>
</dbReference>
<keyword evidence="7" id="KW-1185">Reference proteome</keyword>
<evidence type="ECO:0000313" key="7">
    <source>
        <dbReference type="Proteomes" id="UP000054279"/>
    </source>
</evidence>
<evidence type="ECO:0000313" key="6">
    <source>
        <dbReference type="EMBL" id="KIJ24232.1"/>
    </source>
</evidence>
<keyword evidence="2" id="KW-0813">Transport</keyword>
<reference evidence="6 7" key="1">
    <citation type="submission" date="2014-06" db="EMBL/GenBank/DDBJ databases">
        <title>Evolutionary Origins and Diversification of the Mycorrhizal Mutualists.</title>
        <authorList>
            <consortium name="DOE Joint Genome Institute"/>
            <consortium name="Mycorrhizal Genomics Consortium"/>
            <person name="Kohler A."/>
            <person name="Kuo A."/>
            <person name="Nagy L.G."/>
            <person name="Floudas D."/>
            <person name="Copeland A."/>
            <person name="Barry K.W."/>
            <person name="Cichocki N."/>
            <person name="Veneault-Fourrey C."/>
            <person name="LaButti K."/>
            <person name="Lindquist E.A."/>
            <person name="Lipzen A."/>
            <person name="Lundell T."/>
            <person name="Morin E."/>
            <person name="Murat C."/>
            <person name="Riley R."/>
            <person name="Ohm R."/>
            <person name="Sun H."/>
            <person name="Tunlid A."/>
            <person name="Henrissat B."/>
            <person name="Grigoriev I.V."/>
            <person name="Hibbett D.S."/>
            <person name="Martin F."/>
        </authorList>
    </citation>
    <scope>NUCLEOTIDE SEQUENCE [LARGE SCALE GENOMIC DNA]</scope>
    <source>
        <strain evidence="6 7">SS14</strain>
    </source>
</reference>
<gene>
    <name evidence="6" type="ORF">M422DRAFT_194887</name>
</gene>
<keyword evidence="5" id="KW-0472">Membrane</keyword>
<dbReference type="HOGENOM" id="CLU_1850020_0_0_1"/>
<feature type="non-terminal residue" evidence="6">
    <location>
        <position position="1"/>
    </location>
</feature>
<accession>A0A0C9U539</accession>
<sequence>FYASASEYVPLDKQRLVKKLDRCILPLMCLLYLFAYLDRTNLSLFAYYSPSCFTSNVCLQGLPQDILGGDHTGKLFNWVNSAFFFSYNLCQVPMTIIMKLFNPHIWMGCIAIGMNLPIRFSSKMIYLIRLVNLLHSYIN</sequence>
<keyword evidence="3" id="KW-0812">Transmembrane</keyword>
<name>A0A0C9U539_SPHS4</name>
<dbReference type="GO" id="GO:0022857">
    <property type="term" value="F:transmembrane transporter activity"/>
    <property type="evidence" value="ECO:0007669"/>
    <property type="project" value="TreeGrafter"/>
</dbReference>
<dbReference type="InterPro" id="IPR036259">
    <property type="entry name" value="MFS_trans_sf"/>
</dbReference>
<evidence type="ECO:0000256" key="3">
    <source>
        <dbReference type="ARBA" id="ARBA00022692"/>
    </source>
</evidence>
<dbReference type="OrthoDB" id="2985014at2759"/>
<dbReference type="GO" id="GO:0016020">
    <property type="term" value="C:membrane"/>
    <property type="evidence" value="ECO:0007669"/>
    <property type="project" value="UniProtKB-SubCell"/>
</dbReference>
<protein>
    <submittedName>
        <fullName evidence="6">Uncharacterized protein</fullName>
    </submittedName>
</protein>
<dbReference type="Proteomes" id="UP000054279">
    <property type="component" value="Unassembled WGS sequence"/>
</dbReference>
<evidence type="ECO:0000256" key="5">
    <source>
        <dbReference type="ARBA" id="ARBA00023136"/>
    </source>
</evidence>
<dbReference type="EMBL" id="KN837513">
    <property type="protein sequence ID" value="KIJ24232.1"/>
    <property type="molecule type" value="Genomic_DNA"/>
</dbReference>
<comment type="subcellular location">
    <subcellularLocation>
        <location evidence="1">Membrane</location>
        <topology evidence="1">Multi-pass membrane protein</topology>
    </subcellularLocation>
</comment>
<evidence type="ECO:0000256" key="1">
    <source>
        <dbReference type="ARBA" id="ARBA00004141"/>
    </source>
</evidence>
<dbReference type="PANTHER" id="PTHR43791:SF36">
    <property type="entry name" value="TRANSPORTER, PUTATIVE (AFU_ORTHOLOGUE AFUA_6G08340)-RELATED"/>
    <property type="match status" value="1"/>
</dbReference>
<keyword evidence="4" id="KW-1133">Transmembrane helix</keyword>
<dbReference type="PANTHER" id="PTHR43791">
    <property type="entry name" value="PERMEASE-RELATED"/>
    <property type="match status" value="1"/>
</dbReference>
<proteinExistence type="predicted"/>
<dbReference type="AlphaFoldDB" id="A0A0C9U539"/>
<evidence type="ECO:0000256" key="2">
    <source>
        <dbReference type="ARBA" id="ARBA00022448"/>
    </source>
</evidence>
<organism evidence="6 7">
    <name type="scientific">Sphaerobolus stellatus (strain SS14)</name>
    <dbReference type="NCBI Taxonomy" id="990650"/>
    <lineage>
        <taxon>Eukaryota</taxon>
        <taxon>Fungi</taxon>
        <taxon>Dikarya</taxon>
        <taxon>Basidiomycota</taxon>
        <taxon>Agaricomycotina</taxon>
        <taxon>Agaricomycetes</taxon>
        <taxon>Phallomycetidae</taxon>
        <taxon>Geastrales</taxon>
        <taxon>Sphaerobolaceae</taxon>
        <taxon>Sphaerobolus</taxon>
    </lineage>
</organism>
<dbReference type="Gene3D" id="1.20.1250.20">
    <property type="entry name" value="MFS general substrate transporter like domains"/>
    <property type="match status" value="1"/>
</dbReference>
<evidence type="ECO:0000256" key="4">
    <source>
        <dbReference type="ARBA" id="ARBA00022989"/>
    </source>
</evidence>